<dbReference type="GO" id="GO:0045292">
    <property type="term" value="P:mRNA cis splicing, via spliceosome"/>
    <property type="evidence" value="ECO:0007669"/>
    <property type="project" value="InterPro"/>
</dbReference>
<dbReference type="SMART" id="SM00648">
    <property type="entry name" value="SWAP"/>
    <property type="match status" value="2"/>
</dbReference>
<accession>G4TET4</accession>
<protein>
    <submittedName>
        <fullName evidence="10">Related to Splicing factor 3 subunit 1</fullName>
    </submittedName>
</protein>
<comment type="caution">
    <text evidence="10">The sequence shown here is derived from an EMBL/GenBank/DDBJ whole genome shotgun (WGS) entry which is preliminary data.</text>
</comment>
<dbReference type="InParanoid" id="G4TET4"/>
<sequence>MAEVLLPPKPVTIDKANGSASNGAPLPKFAASDIILPPPDIKTIIAKTAVHVARSTTREQFEERLRESRREDPKFSFLIPTDPYHAYYKDRVQRVLAGEVEEEAPGATNETAMQVDKPAAPVDEGEEPPRMNYALVLPPISAMDIDLMKLTALFTAQRGTQFLASLSVKEGRNHQFDFLNPASMLYGTFNAMLEQYRRILLPPPEELEKVREAVEPDGKWQRLAKIRRHAKWERIQREKQKQKDDDKEAERIAFAEIDWHEFAIVQTIEFTAADANTELPVPMTIEQMEARALEEKRMTAMVMVDTAEEFERAKEAATVAMQQQEEEQRRRIAEQEDEIREQLRMEEVQAKNIEGAGPMKIRHDYVPKTLVEKAKKTQMTTCQVCGQQIPANELEEHIRIELLDPRWKSQRAEIESRRSQAKELQRGADPAAALRKLARKRPDMFGAEETEELRRKEEEAELARRKEREKVVWDGHTASKVGTMDKYQTNVNLEEQIAAIHRSKGLAQTESAAIGPGIGPAITPAPIFPQSVPASLPKNPTLMAESYTGAAASSGAPSAPANIFNLAPGQQQPVVLPPLHYQGLASSQPFGYAPPPPGMRVGTPGGKAGTVRSADEMLEGDMTGGPVMKRPRVGRMPDGQLYPEDTWLSYHQDPITIHVRLPLHADKPEWKLDGSVVAIPDVSLSAIVSTLRDKLIAQLGSKVPVSRIKLSMGHVTLTNSKSLASYNIMDGEEIAFELRDPKKK</sequence>
<keyword evidence="6" id="KW-0539">Nucleus</keyword>
<dbReference type="HOGENOM" id="CLU_013259_1_0_1"/>
<dbReference type="OrthoDB" id="447637at2759"/>
<dbReference type="SUPFAM" id="SSF54236">
    <property type="entry name" value="Ubiquitin-like"/>
    <property type="match status" value="1"/>
</dbReference>
<evidence type="ECO:0000313" key="10">
    <source>
        <dbReference type="EMBL" id="CCA69850.1"/>
    </source>
</evidence>
<feature type="domain" description="SURP motif" evidence="9">
    <location>
        <begin position="147"/>
        <end position="189"/>
    </location>
</feature>
<dbReference type="Pfam" id="PF01805">
    <property type="entry name" value="Surp"/>
    <property type="match status" value="2"/>
</dbReference>
<feature type="coiled-coil region" evidence="7">
    <location>
        <begin position="307"/>
        <end position="345"/>
    </location>
</feature>
<dbReference type="PROSITE" id="PS50128">
    <property type="entry name" value="SURP"/>
    <property type="match status" value="2"/>
</dbReference>
<keyword evidence="11" id="KW-1185">Reference proteome</keyword>
<evidence type="ECO:0000256" key="2">
    <source>
        <dbReference type="ARBA" id="ARBA00022664"/>
    </source>
</evidence>
<evidence type="ECO:0000259" key="9">
    <source>
        <dbReference type="PROSITE" id="PS50128"/>
    </source>
</evidence>
<reference evidence="10 11" key="1">
    <citation type="journal article" date="2011" name="PLoS Pathog.">
        <title>Endophytic Life Strategies Decoded by Genome and Transcriptome Analyses of the Mutualistic Root Symbiont Piriformospora indica.</title>
        <authorList>
            <person name="Zuccaro A."/>
            <person name="Lahrmann U."/>
            <person name="Guldener U."/>
            <person name="Langen G."/>
            <person name="Pfiffi S."/>
            <person name="Biedenkopf D."/>
            <person name="Wong P."/>
            <person name="Samans B."/>
            <person name="Grimm C."/>
            <person name="Basiewicz M."/>
            <person name="Murat C."/>
            <person name="Martin F."/>
            <person name="Kogel K.H."/>
        </authorList>
    </citation>
    <scope>NUCLEOTIDE SEQUENCE [LARGE SCALE GENOMIC DNA]</scope>
    <source>
        <strain evidence="10 11">DSM 11827</strain>
    </source>
</reference>
<keyword evidence="3" id="KW-0747">Spliceosome</keyword>
<dbReference type="GO" id="GO:0071004">
    <property type="term" value="C:U2-type prespliceosome"/>
    <property type="evidence" value="ECO:0007669"/>
    <property type="project" value="TreeGrafter"/>
</dbReference>
<dbReference type="GO" id="GO:0071013">
    <property type="term" value="C:catalytic step 2 spliceosome"/>
    <property type="evidence" value="ECO:0007669"/>
    <property type="project" value="TreeGrafter"/>
</dbReference>
<feature type="domain" description="SURP motif" evidence="9">
    <location>
        <begin position="44"/>
        <end position="88"/>
    </location>
</feature>
<dbReference type="FunFam" id="1.10.10.790:FF:000002">
    <property type="entry name" value="Splicing factor 3A subunit 1"/>
    <property type="match status" value="1"/>
</dbReference>
<gene>
    <name evidence="10" type="ORF">PIIN_03789</name>
</gene>
<feature type="region of interest" description="Disordered" evidence="8">
    <location>
        <begin position="103"/>
        <end position="127"/>
    </location>
</feature>
<dbReference type="AlphaFoldDB" id="G4TET4"/>
<evidence type="ECO:0000256" key="6">
    <source>
        <dbReference type="ARBA" id="ARBA00023242"/>
    </source>
</evidence>
<organism evidence="10 11">
    <name type="scientific">Serendipita indica (strain DSM 11827)</name>
    <name type="common">Root endophyte fungus</name>
    <name type="synonym">Piriformospora indica</name>
    <dbReference type="NCBI Taxonomy" id="1109443"/>
    <lineage>
        <taxon>Eukaryota</taxon>
        <taxon>Fungi</taxon>
        <taxon>Dikarya</taxon>
        <taxon>Basidiomycota</taxon>
        <taxon>Agaricomycotina</taxon>
        <taxon>Agaricomycetes</taxon>
        <taxon>Sebacinales</taxon>
        <taxon>Serendipitaceae</taxon>
        <taxon>Serendipita</taxon>
    </lineage>
</organism>
<dbReference type="GO" id="GO:0005686">
    <property type="term" value="C:U2 snRNP"/>
    <property type="evidence" value="ECO:0007669"/>
    <property type="project" value="TreeGrafter"/>
</dbReference>
<dbReference type="PANTHER" id="PTHR15316">
    <property type="entry name" value="SPLICEOSOME ASSOCIATED PROTEIN 114/SWAP SPLICING FACTOR-RELATED"/>
    <property type="match status" value="1"/>
</dbReference>
<dbReference type="Gene3D" id="3.10.20.90">
    <property type="entry name" value="Phosphatidylinositol 3-kinase Catalytic Subunit, Chain A, domain 1"/>
    <property type="match status" value="1"/>
</dbReference>
<dbReference type="SUPFAM" id="SSF109905">
    <property type="entry name" value="Surp module (SWAP domain)"/>
    <property type="match status" value="2"/>
</dbReference>
<keyword evidence="4" id="KW-0677">Repeat</keyword>
<keyword evidence="7" id="KW-0175">Coiled coil</keyword>
<dbReference type="OMA" id="HAYYRHR"/>
<dbReference type="InterPro" id="IPR035967">
    <property type="entry name" value="SWAP/Surp_sf"/>
</dbReference>
<evidence type="ECO:0000256" key="8">
    <source>
        <dbReference type="SAM" id="MobiDB-lite"/>
    </source>
</evidence>
<comment type="subcellular location">
    <subcellularLocation>
        <location evidence="1">Nucleus</location>
    </subcellularLocation>
</comment>
<dbReference type="Gene3D" id="1.10.10.790">
    <property type="entry name" value="Surp module"/>
    <property type="match status" value="2"/>
</dbReference>
<dbReference type="PANTHER" id="PTHR15316:SF1">
    <property type="entry name" value="SPLICING FACTOR 3A SUBUNIT 1"/>
    <property type="match status" value="1"/>
</dbReference>
<evidence type="ECO:0000256" key="3">
    <source>
        <dbReference type="ARBA" id="ARBA00022728"/>
    </source>
</evidence>
<keyword evidence="2" id="KW-0507">mRNA processing</keyword>
<evidence type="ECO:0000256" key="1">
    <source>
        <dbReference type="ARBA" id="ARBA00004123"/>
    </source>
</evidence>
<dbReference type="InterPro" id="IPR000061">
    <property type="entry name" value="Surp"/>
</dbReference>
<keyword evidence="5" id="KW-0508">mRNA splicing</keyword>
<dbReference type="eggNOG" id="KOG0007">
    <property type="taxonomic scope" value="Eukaryota"/>
</dbReference>
<proteinExistence type="predicted"/>
<evidence type="ECO:0000256" key="4">
    <source>
        <dbReference type="ARBA" id="ARBA00022737"/>
    </source>
</evidence>
<dbReference type="Pfam" id="PF12230">
    <property type="entry name" value="PRP21_like_P"/>
    <property type="match status" value="1"/>
</dbReference>
<dbReference type="EMBL" id="CAFZ01000065">
    <property type="protein sequence ID" value="CCA69850.1"/>
    <property type="molecule type" value="Genomic_DNA"/>
</dbReference>
<dbReference type="InterPro" id="IPR022030">
    <property type="entry name" value="SF3A1_dom"/>
</dbReference>
<dbReference type="Proteomes" id="UP000007148">
    <property type="component" value="Unassembled WGS sequence"/>
</dbReference>
<evidence type="ECO:0000256" key="7">
    <source>
        <dbReference type="SAM" id="Coils"/>
    </source>
</evidence>
<dbReference type="InterPro" id="IPR029071">
    <property type="entry name" value="Ubiquitin-like_domsf"/>
</dbReference>
<dbReference type="FunCoup" id="G4TET4">
    <property type="interactions" value="720"/>
</dbReference>
<name>G4TET4_SERID</name>
<evidence type="ECO:0000256" key="5">
    <source>
        <dbReference type="ARBA" id="ARBA00023187"/>
    </source>
</evidence>
<dbReference type="STRING" id="1109443.G4TET4"/>
<dbReference type="GO" id="GO:0003723">
    <property type="term" value="F:RNA binding"/>
    <property type="evidence" value="ECO:0007669"/>
    <property type="project" value="InterPro"/>
</dbReference>
<dbReference type="InterPro" id="IPR045146">
    <property type="entry name" value="SF3A1"/>
</dbReference>
<dbReference type="GO" id="GO:0000381">
    <property type="term" value="P:regulation of alternative mRNA splicing, via spliceosome"/>
    <property type="evidence" value="ECO:0007669"/>
    <property type="project" value="TreeGrafter"/>
</dbReference>
<evidence type="ECO:0000313" key="11">
    <source>
        <dbReference type="Proteomes" id="UP000007148"/>
    </source>
</evidence>